<protein>
    <submittedName>
        <fullName evidence="2">Uncharacterized protein</fullName>
    </submittedName>
</protein>
<keyword evidence="3" id="KW-1185">Reference proteome</keyword>
<proteinExistence type="predicted"/>
<sequence length="255" mass="27878">MKKLGKDARELTFRKESPKLRRGQENDSEELESESSFVASLETNAVRRKVHSRTVHSPYPQPSASPQYAGVSPALPPNGSRPKPNKSTAAPQPTRPSPGRHENDRDSKRLVGTRKALERGALARHERTLDTGDAVQQLIAVPGRRRPGDQLKSASASGAIEMQSRIKRVFLSALHRKIFGTKKKIDALLDQTKGLEASDLPARWMDDVDRIDPGLGLIFVVKDRGGNGHGNGPSVALPILRRVTVTVRAVASKKS</sequence>
<name>A0AAD7MTR5_9AGAR</name>
<dbReference type="Proteomes" id="UP001215598">
    <property type="component" value="Unassembled WGS sequence"/>
</dbReference>
<feature type="compositionally biased region" description="Basic and acidic residues" evidence="1">
    <location>
        <begin position="1"/>
        <end position="25"/>
    </location>
</feature>
<organism evidence="2 3">
    <name type="scientific">Mycena metata</name>
    <dbReference type="NCBI Taxonomy" id="1033252"/>
    <lineage>
        <taxon>Eukaryota</taxon>
        <taxon>Fungi</taxon>
        <taxon>Dikarya</taxon>
        <taxon>Basidiomycota</taxon>
        <taxon>Agaricomycotina</taxon>
        <taxon>Agaricomycetes</taxon>
        <taxon>Agaricomycetidae</taxon>
        <taxon>Agaricales</taxon>
        <taxon>Marasmiineae</taxon>
        <taxon>Mycenaceae</taxon>
        <taxon>Mycena</taxon>
    </lineage>
</organism>
<feature type="region of interest" description="Disordered" evidence="1">
    <location>
        <begin position="1"/>
        <end position="114"/>
    </location>
</feature>
<comment type="caution">
    <text evidence="2">The sequence shown here is derived from an EMBL/GenBank/DDBJ whole genome shotgun (WGS) entry which is preliminary data.</text>
</comment>
<evidence type="ECO:0000313" key="2">
    <source>
        <dbReference type="EMBL" id="KAJ7731617.1"/>
    </source>
</evidence>
<dbReference type="EMBL" id="JARKIB010000151">
    <property type="protein sequence ID" value="KAJ7731617.1"/>
    <property type="molecule type" value="Genomic_DNA"/>
</dbReference>
<feature type="compositionally biased region" description="Basic and acidic residues" evidence="1">
    <location>
        <begin position="99"/>
        <end position="114"/>
    </location>
</feature>
<reference evidence="2" key="1">
    <citation type="submission" date="2023-03" db="EMBL/GenBank/DDBJ databases">
        <title>Massive genome expansion in bonnet fungi (Mycena s.s.) driven by repeated elements and novel gene families across ecological guilds.</title>
        <authorList>
            <consortium name="Lawrence Berkeley National Laboratory"/>
            <person name="Harder C.B."/>
            <person name="Miyauchi S."/>
            <person name="Viragh M."/>
            <person name="Kuo A."/>
            <person name="Thoen E."/>
            <person name="Andreopoulos B."/>
            <person name="Lu D."/>
            <person name="Skrede I."/>
            <person name="Drula E."/>
            <person name="Henrissat B."/>
            <person name="Morin E."/>
            <person name="Kohler A."/>
            <person name="Barry K."/>
            <person name="LaButti K."/>
            <person name="Morin E."/>
            <person name="Salamov A."/>
            <person name="Lipzen A."/>
            <person name="Mereny Z."/>
            <person name="Hegedus B."/>
            <person name="Baldrian P."/>
            <person name="Stursova M."/>
            <person name="Weitz H."/>
            <person name="Taylor A."/>
            <person name="Grigoriev I.V."/>
            <person name="Nagy L.G."/>
            <person name="Martin F."/>
            <person name="Kauserud H."/>
        </authorList>
    </citation>
    <scope>NUCLEOTIDE SEQUENCE</scope>
    <source>
        <strain evidence="2">CBHHK182m</strain>
    </source>
</reference>
<dbReference type="AlphaFoldDB" id="A0AAD7MTR5"/>
<accession>A0AAD7MTR5</accession>
<evidence type="ECO:0000313" key="3">
    <source>
        <dbReference type="Proteomes" id="UP001215598"/>
    </source>
</evidence>
<evidence type="ECO:0000256" key="1">
    <source>
        <dbReference type="SAM" id="MobiDB-lite"/>
    </source>
</evidence>
<gene>
    <name evidence="2" type="ORF">B0H16DRAFT_1468992</name>
</gene>